<accession>A0A2N5CYB8</accession>
<keyword evidence="3" id="KW-1185">Reference proteome</keyword>
<dbReference type="RefSeq" id="WP_101720516.1">
    <property type="nucleotide sequence ID" value="NZ_PJRS01000049.1"/>
</dbReference>
<keyword evidence="1" id="KW-0472">Membrane</keyword>
<sequence>MPANALNTVQKEADKATAAAGAAAEHAERSFAEAANAAKASFADAAKRLEKNLVDSFDTLRAQSRTYTDTAGQQLEDAQKYVSERVRERPITATLAGLGVGVLLGLLLAGSRSHNK</sequence>
<protein>
    <recommendedName>
        <fullName evidence="4">DUF883 domain-containing protein</fullName>
    </recommendedName>
</protein>
<evidence type="ECO:0000313" key="3">
    <source>
        <dbReference type="Proteomes" id="UP000234479"/>
    </source>
</evidence>
<evidence type="ECO:0000256" key="1">
    <source>
        <dbReference type="SAM" id="Phobius"/>
    </source>
</evidence>
<gene>
    <name evidence="2" type="ORF">SGCZBJ_24505</name>
</gene>
<evidence type="ECO:0000313" key="2">
    <source>
        <dbReference type="EMBL" id="PLR18803.1"/>
    </source>
</evidence>
<dbReference type="Proteomes" id="UP000234479">
    <property type="component" value="Unassembled WGS sequence"/>
</dbReference>
<dbReference type="OrthoDB" id="7205944at2"/>
<feature type="transmembrane region" description="Helical" evidence="1">
    <location>
        <begin position="91"/>
        <end position="110"/>
    </location>
</feature>
<dbReference type="AlphaFoldDB" id="A0A2N5CYB8"/>
<proteinExistence type="predicted"/>
<organism evidence="2 3">
    <name type="scientific">Caulobacter zeae</name>
    <dbReference type="NCBI Taxonomy" id="2055137"/>
    <lineage>
        <taxon>Bacteria</taxon>
        <taxon>Pseudomonadati</taxon>
        <taxon>Pseudomonadota</taxon>
        <taxon>Alphaproteobacteria</taxon>
        <taxon>Caulobacterales</taxon>
        <taxon>Caulobacteraceae</taxon>
        <taxon>Caulobacter</taxon>
    </lineage>
</organism>
<evidence type="ECO:0008006" key="4">
    <source>
        <dbReference type="Google" id="ProtNLM"/>
    </source>
</evidence>
<comment type="caution">
    <text evidence="2">The sequence shown here is derived from an EMBL/GenBank/DDBJ whole genome shotgun (WGS) entry which is preliminary data.</text>
</comment>
<keyword evidence="1" id="KW-0812">Transmembrane</keyword>
<keyword evidence="1" id="KW-1133">Transmembrane helix</keyword>
<dbReference type="EMBL" id="PJRS01000049">
    <property type="protein sequence ID" value="PLR18803.1"/>
    <property type="molecule type" value="Genomic_DNA"/>
</dbReference>
<name>A0A2N5CYB8_9CAUL</name>
<reference evidence="2 3" key="1">
    <citation type="submission" date="2017-12" db="EMBL/GenBank/DDBJ databases">
        <title>The genome sequence of Caulobacter sp. 410.</title>
        <authorList>
            <person name="Gao J."/>
            <person name="Mao X."/>
            <person name="Sun J."/>
        </authorList>
    </citation>
    <scope>NUCLEOTIDE SEQUENCE [LARGE SCALE GENOMIC DNA]</scope>
    <source>
        <strain evidence="2 3">410</strain>
    </source>
</reference>